<evidence type="ECO:0000259" key="1">
    <source>
        <dbReference type="SMART" id="SM01321"/>
    </source>
</evidence>
<protein>
    <submittedName>
        <fullName evidence="2">Transposase</fullName>
    </submittedName>
</protein>
<reference evidence="2" key="1">
    <citation type="submission" date="2022-08" db="EMBL/GenBank/DDBJ databases">
        <title>Novel Bdellovibrio Species Isolated from Svalbard: Designation Bdellovibrio svalbardensis.</title>
        <authorList>
            <person name="Mitchell R.J."/>
            <person name="Choi S.Y."/>
        </authorList>
    </citation>
    <scope>NUCLEOTIDE SEQUENCE</scope>
    <source>
        <strain evidence="2">PAP01</strain>
    </source>
</reference>
<comment type="caution">
    <text evidence="2">The sequence shown here is derived from an EMBL/GenBank/DDBJ whole genome shotgun (WGS) entry which is preliminary data.</text>
</comment>
<dbReference type="InterPro" id="IPR036515">
    <property type="entry name" value="Transposase_17_sf"/>
</dbReference>
<dbReference type="PANTHER" id="PTHR34322:SF2">
    <property type="entry name" value="TRANSPOSASE IS200-LIKE DOMAIN-CONTAINING PROTEIN"/>
    <property type="match status" value="1"/>
</dbReference>
<sequence>MPRTKFVRQSELPYHVTARCINKEWFAIEMPVIWEIMTRNLYFLSHAFNLRIHAFILMSNHFHMIVRTPNENLSEAMGFFMTQTSKEIAKVSKRINHAYGGRYHRTMISSPLYYLHAYKYLYRNPVTAGICEKVEDYPYSSLKGLIGETWLEVPVTEDEHWGNLADREETLAWLNSAPPPEHWELVRLALRKKEFILAKVNKKPSTLETNAL</sequence>
<keyword evidence="3" id="KW-1185">Reference proteome</keyword>
<feature type="domain" description="Transposase IS200-like" evidence="1">
    <location>
        <begin position="9"/>
        <end position="124"/>
    </location>
</feature>
<dbReference type="RefSeq" id="WP_277578435.1">
    <property type="nucleotide sequence ID" value="NZ_JANRMI010000003.1"/>
</dbReference>
<evidence type="ECO:0000313" key="3">
    <source>
        <dbReference type="Proteomes" id="UP001152321"/>
    </source>
</evidence>
<accession>A0ABT6DJI3</accession>
<dbReference type="PANTHER" id="PTHR34322">
    <property type="entry name" value="TRANSPOSASE, Y1_TNP DOMAIN-CONTAINING"/>
    <property type="match status" value="1"/>
</dbReference>
<dbReference type="InterPro" id="IPR002686">
    <property type="entry name" value="Transposase_17"/>
</dbReference>
<dbReference type="Gene3D" id="3.30.70.1290">
    <property type="entry name" value="Transposase IS200-like"/>
    <property type="match status" value="1"/>
</dbReference>
<dbReference type="Proteomes" id="UP001152321">
    <property type="component" value="Unassembled WGS sequence"/>
</dbReference>
<dbReference type="SUPFAM" id="SSF143422">
    <property type="entry name" value="Transposase IS200-like"/>
    <property type="match status" value="1"/>
</dbReference>
<dbReference type="EMBL" id="JANRMI010000003">
    <property type="protein sequence ID" value="MDG0816958.1"/>
    <property type="molecule type" value="Genomic_DNA"/>
</dbReference>
<dbReference type="SMART" id="SM01321">
    <property type="entry name" value="Y1_Tnp"/>
    <property type="match status" value="1"/>
</dbReference>
<dbReference type="Pfam" id="PF01797">
    <property type="entry name" value="Y1_Tnp"/>
    <property type="match status" value="1"/>
</dbReference>
<gene>
    <name evidence="2" type="ORF">NWE73_11320</name>
</gene>
<proteinExistence type="predicted"/>
<organism evidence="2 3">
    <name type="scientific">Bdellovibrio svalbardensis</name>
    <dbReference type="NCBI Taxonomy" id="2972972"/>
    <lineage>
        <taxon>Bacteria</taxon>
        <taxon>Pseudomonadati</taxon>
        <taxon>Bdellovibrionota</taxon>
        <taxon>Bdellovibrionia</taxon>
        <taxon>Bdellovibrionales</taxon>
        <taxon>Pseudobdellovibrionaceae</taxon>
        <taxon>Bdellovibrio</taxon>
    </lineage>
</organism>
<evidence type="ECO:0000313" key="2">
    <source>
        <dbReference type="EMBL" id="MDG0816958.1"/>
    </source>
</evidence>
<name>A0ABT6DJI3_9BACT</name>